<gene>
    <name evidence="1" type="ORF">DPMN_147227</name>
</gene>
<sequence>MGCTFMQFDESTSLCQLYTQAVPTPGEGTRQIVSMADFIVHRLNSMFCPQTPAFPACTCAPGHMCVDTSVGQQCIRLK</sequence>
<name>A0A9D4F9H2_DREPO</name>
<proteinExistence type="predicted"/>
<protein>
    <submittedName>
        <fullName evidence="1">Uncharacterized protein</fullName>
    </submittedName>
</protein>
<evidence type="ECO:0000313" key="2">
    <source>
        <dbReference type="Proteomes" id="UP000828390"/>
    </source>
</evidence>
<dbReference type="AlphaFoldDB" id="A0A9D4F9H2"/>
<reference evidence="1" key="2">
    <citation type="submission" date="2020-11" db="EMBL/GenBank/DDBJ databases">
        <authorList>
            <person name="McCartney M.A."/>
            <person name="Auch B."/>
            <person name="Kono T."/>
            <person name="Mallez S."/>
            <person name="Becker A."/>
            <person name="Gohl D.M."/>
            <person name="Silverstein K.A.T."/>
            <person name="Koren S."/>
            <person name="Bechman K.B."/>
            <person name="Herman A."/>
            <person name="Abrahante J.E."/>
            <person name="Garbe J."/>
        </authorList>
    </citation>
    <scope>NUCLEOTIDE SEQUENCE</scope>
    <source>
        <strain evidence="1">Duluth1</strain>
        <tissue evidence="1">Whole animal</tissue>
    </source>
</reference>
<reference evidence="1" key="1">
    <citation type="journal article" date="2019" name="bioRxiv">
        <title>The Genome of the Zebra Mussel, Dreissena polymorpha: A Resource for Invasive Species Research.</title>
        <authorList>
            <person name="McCartney M.A."/>
            <person name="Auch B."/>
            <person name="Kono T."/>
            <person name="Mallez S."/>
            <person name="Zhang Y."/>
            <person name="Obille A."/>
            <person name="Becker A."/>
            <person name="Abrahante J.E."/>
            <person name="Garbe J."/>
            <person name="Badalamenti J.P."/>
            <person name="Herman A."/>
            <person name="Mangelson H."/>
            <person name="Liachko I."/>
            <person name="Sullivan S."/>
            <person name="Sone E.D."/>
            <person name="Koren S."/>
            <person name="Silverstein K.A.T."/>
            <person name="Beckman K.B."/>
            <person name="Gohl D.M."/>
        </authorList>
    </citation>
    <scope>NUCLEOTIDE SEQUENCE</scope>
    <source>
        <strain evidence="1">Duluth1</strain>
        <tissue evidence="1">Whole animal</tissue>
    </source>
</reference>
<comment type="caution">
    <text evidence="1">The sequence shown here is derived from an EMBL/GenBank/DDBJ whole genome shotgun (WGS) entry which is preliminary data.</text>
</comment>
<keyword evidence="2" id="KW-1185">Reference proteome</keyword>
<organism evidence="1 2">
    <name type="scientific">Dreissena polymorpha</name>
    <name type="common">Zebra mussel</name>
    <name type="synonym">Mytilus polymorpha</name>
    <dbReference type="NCBI Taxonomy" id="45954"/>
    <lineage>
        <taxon>Eukaryota</taxon>
        <taxon>Metazoa</taxon>
        <taxon>Spiralia</taxon>
        <taxon>Lophotrochozoa</taxon>
        <taxon>Mollusca</taxon>
        <taxon>Bivalvia</taxon>
        <taxon>Autobranchia</taxon>
        <taxon>Heteroconchia</taxon>
        <taxon>Euheterodonta</taxon>
        <taxon>Imparidentia</taxon>
        <taxon>Neoheterodontei</taxon>
        <taxon>Myida</taxon>
        <taxon>Dreissenoidea</taxon>
        <taxon>Dreissenidae</taxon>
        <taxon>Dreissena</taxon>
    </lineage>
</organism>
<dbReference type="EMBL" id="JAIWYP010000007">
    <property type="protein sequence ID" value="KAH3793709.1"/>
    <property type="molecule type" value="Genomic_DNA"/>
</dbReference>
<dbReference type="Proteomes" id="UP000828390">
    <property type="component" value="Unassembled WGS sequence"/>
</dbReference>
<evidence type="ECO:0000313" key="1">
    <source>
        <dbReference type="EMBL" id="KAH3793709.1"/>
    </source>
</evidence>
<accession>A0A9D4F9H2</accession>